<keyword evidence="2" id="KW-1185">Reference proteome</keyword>
<accession>L0E1X7</accession>
<dbReference type="STRING" id="1255043.TVNIR_3617"/>
<dbReference type="PATRIC" id="fig|1255043.3.peg.3649"/>
<protein>
    <submittedName>
        <fullName evidence="1">Uncharacterized protein</fullName>
    </submittedName>
</protein>
<sequence length="50" mass="5276">MAEPFAGFTRHESQIATRIPFGRYVRGKPMKAVVASVGGVDADDGGRVGL</sequence>
<evidence type="ECO:0000313" key="2">
    <source>
        <dbReference type="Proteomes" id="UP000010809"/>
    </source>
</evidence>
<dbReference type="KEGG" id="tni:TVNIR_3617"/>
<dbReference type="HOGENOM" id="CLU_3123763_0_0_6"/>
<dbReference type="RefSeq" id="WP_015260341.1">
    <property type="nucleotide sequence ID" value="NC_019902.2"/>
</dbReference>
<organism evidence="1 2">
    <name type="scientific">Thioalkalivibrio nitratireducens (strain DSM 14787 / UNIQEM 213 / ALEN2)</name>
    <dbReference type="NCBI Taxonomy" id="1255043"/>
    <lineage>
        <taxon>Bacteria</taxon>
        <taxon>Pseudomonadati</taxon>
        <taxon>Pseudomonadota</taxon>
        <taxon>Gammaproteobacteria</taxon>
        <taxon>Chromatiales</taxon>
        <taxon>Ectothiorhodospiraceae</taxon>
        <taxon>Thioalkalivibrio</taxon>
    </lineage>
</organism>
<proteinExistence type="predicted"/>
<name>L0E1X7_THIND</name>
<dbReference type="AlphaFoldDB" id="L0E1X7"/>
<dbReference type="EMBL" id="CP003989">
    <property type="protein sequence ID" value="AGA35247.1"/>
    <property type="molecule type" value="Genomic_DNA"/>
</dbReference>
<dbReference type="Proteomes" id="UP000010809">
    <property type="component" value="Chromosome"/>
</dbReference>
<gene>
    <name evidence="1" type="ordered locus">TVNIR_3617</name>
</gene>
<evidence type="ECO:0000313" key="1">
    <source>
        <dbReference type="EMBL" id="AGA35247.1"/>
    </source>
</evidence>
<reference evidence="1" key="1">
    <citation type="submission" date="2015-12" db="EMBL/GenBank/DDBJ databases">
        <authorList>
            <person name="Tikhonova T.V."/>
            <person name="Pavlov A.R."/>
            <person name="Beletsky A.V."/>
            <person name="Mardanov A.V."/>
            <person name="Sorokin D.Y."/>
            <person name="Ravin N.V."/>
            <person name="Popov V.O."/>
        </authorList>
    </citation>
    <scope>NUCLEOTIDE SEQUENCE</scope>
    <source>
        <strain evidence="1">DSM 14787</strain>
    </source>
</reference>